<feature type="transmembrane region" description="Helical" evidence="1">
    <location>
        <begin position="74"/>
        <end position="96"/>
    </location>
</feature>
<evidence type="ECO:0000256" key="1">
    <source>
        <dbReference type="SAM" id="Phobius"/>
    </source>
</evidence>
<keyword evidence="3" id="KW-1185">Reference proteome</keyword>
<accession>A0A366KP49</accession>
<keyword evidence="1" id="KW-1133">Transmembrane helix</keyword>
<evidence type="ECO:0000313" key="2">
    <source>
        <dbReference type="EMBL" id="RBQ02959.1"/>
    </source>
</evidence>
<name>A0A366KP49_9SPHI</name>
<keyword evidence="1" id="KW-0812">Transmembrane</keyword>
<sequence length="102" mass="10961">MKTQETLGSGKFRIIAILAITVTILSIPLIAMQFTSEVKWTLIDFTTAGALLLSTGLAIELVIRNLKTGTLRTVILITILLALFLIWAELAVGIFGTPFAGS</sequence>
<dbReference type="EMBL" id="QNQU01000027">
    <property type="protein sequence ID" value="RBQ02959.1"/>
    <property type="molecule type" value="Genomic_DNA"/>
</dbReference>
<gene>
    <name evidence="2" type="ORF">DRW42_23770</name>
</gene>
<feature type="transmembrane region" description="Helical" evidence="1">
    <location>
        <begin position="12"/>
        <end position="34"/>
    </location>
</feature>
<protein>
    <submittedName>
        <fullName evidence="2">Uncharacterized protein</fullName>
    </submittedName>
</protein>
<dbReference type="RefSeq" id="WP_113951368.1">
    <property type="nucleotide sequence ID" value="NZ_QNQU01000027.1"/>
</dbReference>
<reference evidence="2 3" key="1">
    <citation type="submission" date="2018-07" db="EMBL/GenBank/DDBJ databases">
        <title>A draft genome of a endophytic bacteria, a new species of Pedobacter.</title>
        <authorList>
            <person name="Zhang Z.D."/>
            <person name="Chen Z.J."/>
        </authorList>
    </citation>
    <scope>NUCLEOTIDE SEQUENCE [LARGE SCALE GENOMIC DNA]</scope>
    <source>
        <strain evidence="2 3">RS10</strain>
    </source>
</reference>
<evidence type="ECO:0000313" key="3">
    <source>
        <dbReference type="Proteomes" id="UP000252081"/>
    </source>
</evidence>
<keyword evidence="1" id="KW-0472">Membrane</keyword>
<organism evidence="2 3">
    <name type="scientific">Pedobacter miscanthi</name>
    <dbReference type="NCBI Taxonomy" id="2259170"/>
    <lineage>
        <taxon>Bacteria</taxon>
        <taxon>Pseudomonadati</taxon>
        <taxon>Bacteroidota</taxon>
        <taxon>Sphingobacteriia</taxon>
        <taxon>Sphingobacteriales</taxon>
        <taxon>Sphingobacteriaceae</taxon>
        <taxon>Pedobacter</taxon>
    </lineage>
</organism>
<comment type="caution">
    <text evidence="2">The sequence shown here is derived from an EMBL/GenBank/DDBJ whole genome shotgun (WGS) entry which is preliminary data.</text>
</comment>
<dbReference type="AlphaFoldDB" id="A0A366KP49"/>
<feature type="transmembrane region" description="Helical" evidence="1">
    <location>
        <begin position="40"/>
        <end position="62"/>
    </location>
</feature>
<dbReference type="Proteomes" id="UP000252081">
    <property type="component" value="Unassembled WGS sequence"/>
</dbReference>
<proteinExistence type="predicted"/>